<gene>
    <name evidence="1" type="ORF">A2Y67_02900</name>
</gene>
<dbReference type="EMBL" id="MHIA01000019">
    <property type="protein sequence ID" value="OGY42008.1"/>
    <property type="molecule type" value="Genomic_DNA"/>
</dbReference>
<protein>
    <submittedName>
        <fullName evidence="1">Uncharacterized protein</fullName>
    </submittedName>
</protein>
<comment type="caution">
    <text evidence="1">The sequence shown here is derived from an EMBL/GenBank/DDBJ whole genome shotgun (WGS) entry which is preliminary data.</text>
</comment>
<sequence>MDGFDAPVVELPVPMLRAVPAKGLGVRVVPGAVGQGLVDHEAAGAEVHDHWSLFEVTRIVNHAGQAAQGLGIADRIREDRAVFNSEHQECSFQYEVFHDFFSFLVKCWLPNFDDFMYFDL</sequence>
<dbReference type="AlphaFoldDB" id="A0A1G1XPM7"/>
<accession>A0A1G1XPM7</accession>
<reference evidence="1 2" key="1">
    <citation type="journal article" date="2016" name="Nat. Commun.">
        <title>Thousands of microbial genomes shed light on interconnected biogeochemical processes in an aquifer system.</title>
        <authorList>
            <person name="Anantharaman K."/>
            <person name="Brown C.T."/>
            <person name="Hug L.A."/>
            <person name="Sharon I."/>
            <person name="Castelle C.J."/>
            <person name="Probst A.J."/>
            <person name="Thomas B.C."/>
            <person name="Singh A."/>
            <person name="Wilkins M.J."/>
            <person name="Karaoz U."/>
            <person name="Brodie E.L."/>
            <person name="Williams K.H."/>
            <person name="Hubbard S.S."/>
            <person name="Banfield J.F."/>
        </authorList>
    </citation>
    <scope>NUCLEOTIDE SEQUENCE [LARGE SCALE GENOMIC DNA]</scope>
</reference>
<organism evidence="1 2">
    <name type="scientific">Candidatus Buchananbacteria bacterium RBG_13_39_9</name>
    <dbReference type="NCBI Taxonomy" id="1797531"/>
    <lineage>
        <taxon>Bacteria</taxon>
        <taxon>Candidatus Buchananiibacteriota</taxon>
    </lineage>
</organism>
<proteinExistence type="predicted"/>
<name>A0A1G1XPM7_9BACT</name>
<evidence type="ECO:0000313" key="2">
    <source>
        <dbReference type="Proteomes" id="UP000176260"/>
    </source>
</evidence>
<evidence type="ECO:0000313" key="1">
    <source>
        <dbReference type="EMBL" id="OGY42008.1"/>
    </source>
</evidence>
<dbReference type="Proteomes" id="UP000176260">
    <property type="component" value="Unassembled WGS sequence"/>
</dbReference>